<protein>
    <recommendedName>
        <fullName evidence="4">Ammonia channel protein</fullName>
    </recommendedName>
</protein>
<evidence type="ECO:0008006" key="4">
    <source>
        <dbReference type="Google" id="ProtNLM"/>
    </source>
</evidence>
<dbReference type="Proteomes" id="UP000450676">
    <property type="component" value="Unassembled WGS sequence"/>
</dbReference>
<dbReference type="RefSeq" id="WP_161074604.1">
    <property type="nucleotide sequence ID" value="NZ_CP086370.1"/>
</dbReference>
<sequence>MNIAKNMEAIFIAAVALASVASFATAAVPVTAPAAPAAVVAKAPAAAMPVVTITAKRLSAAEKAALAN</sequence>
<evidence type="ECO:0000313" key="3">
    <source>
        <dbReference type="Proteomes" id="UP000450676"/>
    </source>
</evidence>
<proteinExistence type="predicted"/>
<name>A0A7X4HGY9_9BURK</name>
<feature type="signal peptide" evidence="1">
    <location>
        <begin position="1"/>
        <end position="26"/>
    </location>
</feature>
<reference evidence="2 3" key="1">
    <citation type="submission" date="2019-12" db="EMBL/GenBank/DDBJ databases">
        <title>Novel species isolated from a subtropical stream in China.</title>
        <authorList>
            <person name="Lu H."/>
        </authorList>
    </citation>
    <scope>NUCLEOTIDE SEQUENCE [LARGE SCALE GENOMIC DNA]</scope>
    <source>
        <strain evidence="2 3">FT127W</strain>
    </source>
</reference>
<comment type="caution">
    <text evidence="2">The sequence shown here is derived from an EMBL/GenBank/DDBJ whole genome shotgun (WGS) entry which is preliminary data.</text>
</comment>
<evidence type="ECO:0000313" key="2">
    <source>
        <dbReference type="EMBL" id="MYN10312.1"/>
    </source>
</evidence>
<gene>
    <name evidence="2" type="ORF">GTP77_23595</name>
</gene>
<organism evidence="2 3">
    <name type="scientific">Pseudoduganella aquatica</name>
    <dbReference type="NCBI Taxonomy" id="2660641"/>
    <lineage>
        <taxon>Bacteria</taxon>
        <taxon>Pseudomonadati</taxon>
        <taxon>Pseudomonadota</taxon>
        <taxon>Betaproteobacteria</taxon>
        <taxon>Burkholderiales</taxon>
        <taxon>Oxalobacteraceae</taxon>
        <taxon>Telluria group</taxon>
        <taxon>Pseudoduganella</taxon>
    </lineage>
</organism>
<dbReference type="AlphaFoldDB" id="A0A7X4HGY9"/>
<evidence type="ECO:0000256" key="1">
    <source>
        <dbReference type="SAM" id="SignalP"/>
    </source>
</evidence>
<dbReference type="EMBL" id="WWCU01000035">
    <property type="protein sequence ID" value="MYN10312.1"/>
    <property type="molecule type" value="Genomic_DNA"/>
</dbReference>
<accession>A0A7X4HGY9</accession>
<feature type="chain" id="PRO_5031519340" description="Ammonia channel protein" evidence="1">
    <location>
        <begin position="27"/>
        <end position="68"/>
    </location>
</feature>
<keyword evidence="1" id="KW-0732">Signal</keyword>
<keyword evidence="3" id="KW-1185">Reference proteome</keyword>